<dbReference type="NCBIfam" id="NF043033">
    <property type="entry name" value="OxoTetrIsom"/>
    <property type="match status" value="1"/>
</dbReference>
<sequence>MPRFAANLTMLFNEVPFLDRFEKAAEAGFAGVEYLFPYDFAVEDLVAKLKANGLKQVLHNLPAGNWGAGERGIAILPDRVDEFRAGIDKAISYATALECPQVNILAGIAPAGVEREVLHKTFVENLKVAAPKIKEAGLKLLIEPINTRDIPGFFLNYTKQAKAIIEEVGSDNLFIQYDIYHMQIMEGDLARTIEANLPLISHIQLADNPGRNEPGTGEINYEFMFRYLDSIGYAGWVGCEYKPKGDTVAGLGWLKTLTGAA</sequence>
<dbReference type="Pfam" id="PF01261">
    <property type="entry name" value="AP_endonuc_2"/>
    <property type="match status" value="1"/>
</dbReference>
<dbReference type="RefSeq" id="WP_163074421.1">
    <property type="nucleotide sequence ID" value="NZ_CP048630.1"/>
</dbReference>
<keyword evidence="5" id="KW-0670">Pyruvate</keyword>
<dbReference type="PANTHER" id="PTHR43489:SF6">
    <property type="entry name" value="HYDROXYPYRUVATE ISOMERASE-RELATED"/>
    <property type="match status" value="1"/>
</dbReference>
<evidence type="ECO:0000256" key="1">
    <source>
        <dbReference type="ARBA" id="ARBA00023235"/>
    </source>
</evidence>
<dbReference type="InterPro" id="IPR017643">
    <property type="entry name" value="Hydroxypyruvate_isomerase"/>
</dbReference>
<dbReference type="Proteomes" id="UP000464751">
    <property type="component" value="Chromosome"/>
</dbReference>
<feature type="active site" description="Proton donor/acceptor" evidence="3">
    <location>
        <position position="240"/>
    </location>
</feature>
<dbReference type="Gene3D" id="3.20.20.150">
    <property type="entry name" value="Divalent-metal-dependent TIM barrel enzymes"/>
    <property type="match status" value="1"/>
</dbReference>
<keyword evidence="1 2" id="KW-0413">Isomerase</keyword>
<dbReference type="NCBIfam" id="TIGR03234">
    <property type="entry name" value="OH-pyruv-isom"/>
    <property type="match status" value="1"/>
</dbReference>
<reference evidence="5 6" key="1">
    <citation type="submission" date="2020-02" db="EMBL/GenBank/DDBJ databases">
        <authorList>
            <person name="Li G."/>
        </authorList>
    </citation>
    <scope>NUCLEOTIDE SEQUENCE [LARGE SCALE GENOMIC DNA]</scope>
    <source>
        <strain evidence="5 6">DSM 102029</strain>
    </source>
</reference>
<name>A0A6P1YNJ1_9HYPH</name>
<protein>
    <submittedName>
        <fullName evidence="5">Hydroxypyruvate isomerase</fullName>
        <ecNumber evidence="5">5.3.1.22</ecNumber>
    </submittedName>
</protein>
<dbReference type="PANTHER" id="PTHR43489">
    <property type="entry name" value="ISOMERASE"/>
    <property type="match status" value="1"/>
</dbReference>
<dbReference type="InterPro" id="IPR013022">
    <property type="entry name" value="Xyl_isomerase-like_TIM-brl"/>
</dbReference>
<keyword evidence="6" id="KW-1185">Reference proteome</keyword>
<evidence type="ECO:0000256" key="2">
    <source>
        <dbReference type="PIRNR" id="PIRNR006241"/>
    </source>
</evidence>
<dbReference type="FunFam" id="3.20.20.150:FF:000007">
    <property type="entry name" value="Hydroxypyruvate isomerase"/>
    <property type="match status" value="1"/>
</dbReference>
<dbReference type="KEGG" id="apra:G3A50_06070"/>
<proteinExistence type="inferred from homology"/>
<evidence type="ECO:0000313" key="5">
    <source>
        <dbReference type="EMBL" id="QIB33324.1"/>
    </source>
</evidence>
<evidence type="ECO:0000256" key="3">
    <source>
        <dbReference type="PIRSR" id="PIRSR006241-50"/>
    </source>
</evidence>
<dbReference type="EMBL" id="CP048630">
    <property type="protein sequence ID" value="QIB33324.1"/>
    <property type="molecule type" value="Genomic_DNA"/>
</dbReference>
<evidence type="ECO:0000259" key="4">
    <source>
        <dbReference type="Pfam" id="PF01261"/>
    </source>
</evidence>
<dbReference type="InterPro" id="IPR053398">
    <property type="entry name" value="HPT_OtnI_isomerases"/>
</dbReference>
<dbReference type="GO" id="GO:0008903">
    <property type="term" value="F:hydroxypyruvate isomerase activity"/>
    <property type="evidence" value="ECO:0007669"/>
    <property type="project" value="UniProtKB-EC"/>
</dbReference>
<dbReference type="PIRSF" id="PIRSF006241">
    <property type="entry name" value="HyI"/>
    <property type="match status" value="1"/>
</dbReference>
<feature type="domain" description="Xylose isomerase-like TIM barrel" evidence="4">
    <location>
        <begin position="21"/>
        <end position="256"/>
    </location>
</feature>
<organism evidence="5 6">
    <name type="scientific">Ancylobacter pratisalsi</name>
    <dbReference type="NCBI Taxonomy" id="1745854"/>
    <lineage>
        <taxon>Bacteria</taxon>
        <taxon>Pseudomonadati</taxon>
        <taxon>Pseudomonadota</taxon>
        <taxon>Alphaproteobacteria</taxon>
        <taxon>Hyphomicrobiales</taxon>
        <taxon>Xanthobacteraceae</taxon>
        <taxon>Ancylobacter</taxon>
    </lineage>
</organism>
<gene>
    <name evidence="5" type="primary">hyi</name>
    <name evidence="5" type="ORF">G3A50_06070</name>
</gene>
<dbReference type="SUPFAM" id="SSF51658">
    <property type="entry name" value="Xylose isomerase-like"/>
    <property type="match status" value="1"/>
</dbReference>
<dbReference type="InterPro" id="IPR050417">
    <property type="entry name" value="Sugar_Epim/Isomerase"/>
</dbReference>
<dbReference type="GO" id="GO:0046487">
    <property type="term" value="P:glyoxylate metabolic process"/>
    <property type="evidence" value="ECO:0007669"/>
    <property type="project" value="TreeGrafter"/>
</dbReference>
<dbReference type="AlphaFoldDB" id="A0A6P1YNJ1"/>
<evidence type="ECO:0000313" key="6">
    <source>
        <dbReference type="Proteomes" id="UP000464751"/>
    </source>
</evidence>
<dbReference type="EC" id="5.3.1.22" evidence="5"/>
<dbReference type="InterPro" id="IPR026040">
    <property type="entry name" value="HyI-like"/>
</dbReference>
<comment type="similarity">
    <text evidence="2">Belongs to the hyi family.</text>
</comment>
<accession>A0A6P1YNJ1</accession>
<dbReference type="InterPro" id="IPR036237">
    <property type="entry name" value="Xyl_isomerase-like_sf"/>
</dbReference>
<feature type="active site" description="Proton donor/acceptor" evidence="3">
    <location>
        <position position="143"/>
    </location>
</feature>